<reference evidence="2 3" key="1">
    <citation type="submission" date="2019-03" db="EMBL/GenBank/DDBJ databases">
        <title>First draft genome of Liparis tanakae, snailfish: a comprehensive survey of snailfish specific genes.</title>
        <authorList>
            <person name="Kim W."/>
            <person name="Song I."/>
            <person name="Jeong J.-H."/>
            <person name="Kim D."/>
            <person name="Kim S."/>
            <person name="Ryu S."/>
            <person name="Song J.Y."/>
            <person name="Lee S.K."/>
        </authorList>
    </citation>
    <scope>NUCLEOTIDE SEQUENCE [LARGE SCALE GENOMIC DNA]</scope>
    <source>
        <tissue evidence="2">Muscle</tissue>
    </source>
</reference>
<dbReference type="AlphaFoldDB" id="A0A4Z2I5N3"/>
<protein>
    <submittedName>
        <fullName evidence="2">Uncharacterized protein</fullName>
    </submittedName>
</protein>
<proteinExistence type="predicted"/>
<keyword evidence="3" id="KW-1185">Reference proteome</keyword>
<organism evidence="2 3">
    <name type="scientific">Liparis tanakae</name>
    <name type="common">Tanaka's snailfish</name>
    <dbReference type="NCBI Taxonomy" id="230148"/>
    <lineage>
        <taxon>Eukaryota</taxon>
        <taxon>Metazoa</taxon>
        <taxon>Chordata</taxon>
        <taxon>Craniata</taxon>
        <taxon>Vertebrata</taxon>
        <taxon>Euteleostomi</taxon>
        <taxon>Actinopterygii</taxon>
        <taxon>Neopterygii</taxon>
        <taxon>Teleostei</taxon>
        <taxon>Neoteleostei</taxon>
        <taxon>Acanthomorphata</taxon>
        <taxon>Eupercaria</taxon>
        <taxon>Perciformes</taxon>
        <taxon>Cottioidei</taxon>
        <taxon>Cottales</taxon>
        <taxon>Liparidae</taxon>
        <taxon>Liparis</taxon>
    </lineage>
</organism>
<dbReference type="Proteomes" id="UP000314294">
    <property type="component" value="Unassembled WGS sequence"/>
</dbReference>
<evidence type="ECO:0000313" key="3">
    <source>
        <dbReference type="Proteomes" id="UP000314294"/>
    </source>
</evidence>
<gene>
    <name evidence="2" type="ORF">EYF80_017189</name>
</gene>
<evidence type="ECO:0000313" key="2">
    <source>
        <dbReference type="EMBL" id="TNN72582.1"/>
    </source>
</evidence>
<comment type="caution">
    <text evidence="2">The sequence shown here is derived from an EMBL/GenBank/DDBJ whole genome shotgun (WGS) entry which is preliminary data.</text>
</comment>
<accession>A0A4Z2I5N3</accession>
<evidence type="ECO:0000256" key="1">
    <source>
        <dbReference type="SAM" id="MobiDB-lite"/>
    </source>
</evidence>
<feature type="region of interest" description="Disordered" evidence="1">
    <location>
        <begin position="1"/>
        <end position="73"/>
    </location>
</feature>
<sequence length="73" mass="7597">MATGHWEPETGKGETATGHWELEPDEIAMGYWEPESGKGGTATGQSSVGQVGQGMTGMAVEHRELPPGGKGTE</sequence>
<name>A0A4Z2I5N3_9TELE</name>
<dbReference type="EMBL" id="SRLO01000135">
    <property type="protein sequence ID" value="TNN72582.1"/>
    <property type="molecule type" value="Genomic_DNA"/>
</dbReference>
<feature type="compositionally biased region" description="Basic and acidic residues" evidence="1">
    <location>
        <begin position="1"/>
        <end position="12"/>
    </location>
</feature>